<keyword evidence="4" id="KW-1185">Reference proteome</keyword>
<feature type="region of interest" description="Disordered" evidence="1">
    <location>
        <begin position="460"/>
        <end position="480"/>
    </location>
</feature>
<dbReference type="Proteomes" id="UP000676246">
    <property type="component" value="Unassembled WGS sequence"/>
</dbReference>
<dbReference type="InterPro" id="IPR007815">
    <property type="entry name" value="Emycin_Estase"/>
</dbReference>
<dbReference type="PANTHER" id="PTHR31299">
    <property type="entry name" value="ESTERASE, PUTATIVE (AFU_ORTHOLOGUE AFUA_1G05850)-RELATED"/>
    <property type="match status" value="1"/>
</dbReference>
<sequence>MSARRHSCALLLGVLLAARPGLAPAQAVVLDRYLAPIDERRLDDGRQAVAWIRRAAHPIAGAAPDLAPLAARLAEAEVIGLGEITHGSQEDMALKAQLLRLLVERHGLRLIALEANRAVGLRLQRFIDPDSTETDVAAALRDSGIFSVYRCEALGALLLWLRDWNREHAPGVRLVGIDVQDPGRDAQAAMQALRRLDAARAATLEAPLAELLVERVPHVSVLFPQARRSQWQRWSAAAAALEDALRGQPDAQEAQEAAWSLRMALQTFEFDVGTAGAPVDLPPEAFSRRDSAMAERLLRARRSNERAALWAHDTHVAANGYDMFSPAAPTVGRVLRDRLGADGYVALNFSFRHASFHAHGVAADGSVDLRGAFKVWRITAGPGALGHALASTGLHSFWVDLRELPGERWALAFRQEPWRRLAFGDGVAPEQLAAADVGWPLAWGTDLLVHLDTLTPSRLYGPAQPPATPASSPTTPASTK</sequence>
<comment type="caution">
    <text evidence="3">The sequence shown here is derived from an EMBL/GenBank/DDBJ whole genome shotgun (WGS) entry which is preliminary data.</text>
</comment>
<protein>
    <submittedName>
        <fullName evidence="3">Erythromycin esterase family protein</fullName>
    </submittedName>
</protein>
<dbReference type="Gene3D" id="3.40.1660.10">
    <property type="entry name" value="EreA-like (biosynthetic domain)"/>
    <property type="match status" value="1"/>
</dbReference>
<dbReference type="RefSeq" id="WP_210852744.1">
    <property type="nucleotide sequence ID" value="NZ_JAGQDD010000003.1"/>
</dbReference>
<evidence type="ECO:0000313" key="4">
    <source>
        <dbReference type="Proteomes" id="UP000676246"/>
    </source>
</evidence>
<organism evidence="3 4">
    <name type="scientific">Ideonella alba</name>
    <dbReference type="NCBI Taxonomy" id="2824118"/>
    <lineage>
        <taxon>Bacteria</taxon>
        <taxon>Pseudomonadati</taxon>
        <taxon>Pseudomonadota</taxon>
        <taxon>Betaproteobacteria</taxon>
        <taxon>Burkholderiales</taxon>
        <taxon>Sphaerotilaceae</taxon>
        <taxon>Ideonella</taxon>
    </lineage>
</organism>
<dbReference type="SUPFAM" id="SSF159501">
    <property type="entry name" value="EreA/ChaN-like"/>
    <property type="match status" value="1"/>
</dbReference>
<feature type="signal peptide" evidence="2">
    <location>
        <begin position="1"/>
        <end position="25"/>
    </location>
</feature>
<dbReference type="PANTHER" id="PTHR31299:SF0">
    <property type="entry name" value="ESTERASE, PUTATIVE (AFU_ORTHOLOGUE AFUA_1G05850)-RELATED"/>
    <property type="match status" value="1"/>
</dbReference>
<dbReference type="Gene3D" id="1.20.1440.30">
    <property type="entry name" value="Biosynthetic Protein domain"/>
    <property type="match status" value="1"/>
</dbReference>
<evidence type="ECO:0000256" key="2">
    <source>
        <dbReference type="SAM" id="SignalP"/>
    </source>
</evidence>
<proteinExistence type="predicted"/>
<accession>A0A940YD64</accession>
<reference evidence="3 4" key="1">
    <citation type="submission" date="2021-04" db="EMBL/GenBank/DDBJ databases">
        <title>The genome sequence of Ideonella sp. 3Y2.</title>
        <authorList>
            <person name="Liu Y."/>
        </authorList>
    </citation>
    <scope>NUCLEOTIDE SEQUENCE [LARGE SCALE GENOMIC DNA]</scope>
    <source>
        <strain evidence="3 4">3Y2</strain>
    </source>
</reference>
<name>A0A940YD64_9BURK</name>
<dbReference type="CDD" id="cd14728">
    <property type="entry name" value="Ere-like"/>
    <property type="match status" value="1"/>
</dbReference>
<dbReference type="Gene3D" id="3.30.1870.10">
    <property type="entry name" value="EreA-like, domain 2"/>
    <property type="match status" value="1"/>
</dbReference>
<dbReference type="Pfam" id="PF05139">
    <property type="entry name" value="Erythro_esteras"/>
    <property type="match status" value="1"/>
</dbReference>
<keyword evidence="2" id="KW-0732">Signal</keyword>
<evidence type="ECO:0000313" key="3">
    <source>
        <dbReference type="EMBL" id="MBQ0930215.1"/>
    </source>
</evidence>
<feature type="chain" id="PRO_5038034615" evidence="2">
    <location>
        <begin position="26"/>
        <end position="480"/>
    </location>
</feature>
<evidence type="ECO:0000256" key="1">
    <source>
        <dbReference type="SAM" id="MobiDB-lite"/>
    </source>
</evidence>
<dbReference type="AlphaFoldDB" id="A0A940YD64"/>
<dbReference type="EMBL" id="JAGQDD010000003">
    <property type="protein sequence ID" value="MBQ0930215.1"/>
    <property type="molecule type" value="Genomic_DNA"/>
</dbReference>
<dbReference type="GO" id="GO:0046677">
    <property type="term" value="P:response to antibiotic"/>
    <property type="evidence" value="ECO:0007669"/>
    <property type="project" value="InterPro"/>
</dbReference>
<dbReference type="InterPro" id="IPR052036">
    <property type="entry name" value="Hydrolase/PRTase-associated"/>
</dbReference>
<feature type="compositionally biased region" description="Low complexity" evidence="1">
    <location>
        <begin position="469"/>
        <end position="480"/>
    </location>
</feature>
<gene>
    <name evidence="3" type="ORF">KAK03_06905</name>
</gene>